<name>A0AAQ0BU10_BURGL</name>
<accession>A0AAQ0BU10</accession>
<evidence type="ECO:0008006" key="5">
    <source>
        <dbReference type="Google" id="ProtNLM"/>
    </source>
</evidence>
<dbReference type="Proteomes" id="UP001056386">
    <property type="component" value="Chromosome 1"/>
</dbReference>
<dbReference type="GeneID" id="45698437"/>
<dbReference type="EMBL" id="CP099587">
    <property type="protein sequence ID" value="USS47338.1"/>
    <property type="molecule type" value="Genomic_DNA"/>
</dbReference>
<protein>
    <recommendedName>
        <fullName evidence="5">Aldehyde dehydrogenase domain-containing protein</fullName>
    </recommendedName>
</protein>
<evidence type="ECO:0000313" key="4">
    <source>
        <dbReference type="Proteomes" id="UP001056386"/>
    </source>
</evidence>
<reference evidence="1 3" key="1">
    <citation type="submission" date="2020-12" db="EMBL/GenBank/DDBJ databases">
        <title>FDA dAtabase for Regulatory Grade micrObial Sequences (FDA-ARGOS): Supporting development and validation of Infectious Disease Dx tests.</title>
        <authorList>
            <person name="Minogue T."/>
            <person name="Wolcott M."/>
            <person name="Wasieloski L."/>
            <person name="Aguilar W."/>
            <person name="Moore D."/>
            <person name="Jaissle J."/>
            <person name="Tallon L."/>
            <person name="Sadzewicz L."/>
            <person name="Zhao X."/>
            <person name="Boylan J."/>
            <person name="Ott S."/>
            <person name="Bowen H."/>
            <person name="Vavikolanu K."/>
            <person name="Mehta A."/>
            <person name="Aluvathingal J."/>
            <person name="Nadendla S."/>
            <person name="Yan Y."/>
            <person name="Sichtig H."/>
        </authorList>
    </citation>
    <scope>NUCLEOTIDE SEQUENCE [LARGE SCALE GENOMIC DNA]</scope>
    <source>
        <strain evidence="1 3">FDAARGOS_949</strain>
    </source>
</reference>
<dbReference type="RefSeq" id="WP_035977957.1">
    <property type="nucleotide sequence ID" value="NZ_CP021074.1"/>
</dbReference>
<evidence type="ECO:0000313" key="3">
    <source>
        <dbReference type="Proteomes" id="UP000594892"/>
    </source>
</evidence>
<dbReference type="Proteomes" id="UP000594892">
    <property type="component" value="Chromosome 2"/>
</dbReference>
<dbReference type="InterPro" id="IPR016162">
    <property type="entry name" value="Ald_DH_N"/>
</dbReference>
<dbReference type="GO" id="GO:0016491">
    <property type="term" value="F:oxidoreductase activity"/>
    <property type="evidence" value="ECO:0007669"/>
    <property type="project" value="InterPro"/>
</dbReference>
<dbReference type="EMBL" id="CP065601">
    <property type="protein sequence ID" value="QPQ93100.1"/>
    <property type="molecule type" value="Genomic_DNA"/>
</dbReference>
<evidence type="ECO:0000313" key="1">
    <source>
        <dbReference type="EMBL" id="QPQ93100.1"/>
    </source>
</evidence>
<gene>
    <name evidence="1" type="ORF">I6H06_12430</name>
    <name evidence="2" type="ORF">NFI99_21055</name>
</gene>
<proteinExistence type="predicted"/>
<organism evidence="1 3">
    <name type="scientific">Burkholderia glumae</name>
    <name type="common">Pseudomonas glumae</name>
    <dbReference type="NCBI Taxonomy" id="337"/>
    <lineage>
        <taxon>Bacteria</taxon>
        <taxon>Pseudomonadati</taxon>
        <taxon>Pseudomonadota</taxon>
        <taxon>Betaproteobacteria</taxon>
        <taxon>Burkholderiales</taxon>
        <taxon>Burkholderiaceae</taxon>
        <taxon>Burkholderia</taxon>
    </lineage>
</organism>
<reference evidence="2" key="2">
    <citation type="submission" date="2022-06" db="EMBL/GenBank/DDBJ databases">
        <title>Draft genome sequence of Burkholderia glumae strain GR20004 isolated from rice panicle showing bacterial panicle blight.</title>
        <authorList>
            <person name="Choi S.Y."/>
            <person name="Lee Y.H."/>
        </authorList>
    </citation>
    <scope>NUCLEOTIDE SEQUENCE</scope>
    <source>
        <strain evidence="2">GR20004</strain>
    </source>
</reference>
<dbReference type="AlphaFoldDB" id="A0AAQ0BU10"/>
<sequence length="102" mass="10848">MDAYPAQRISAAIEALGAFSVEKMAGAACVDVMPAGVAVLIPWSSNAGFICNMLATALAAGRTAVVKPVETGKWADPDRWRRWTRPKWGLGAYLEPKTLTVG</sequence>
<evidence type="ECO:0000313" key="2">
    <source>
        <dbReference type="EMBL" id="USS47338.1"/>
    </source>
</evidence>
<dbReference type="Gene3D" id="3.40.605.10">
    <property type="entry name" value="Aldehyde Dehydrogenase, Chain A, domain 1"/>
    <property type="match status" value="1"/>
</dbReference>
<keyword evidence="4" id="KW-1185">Reference proteome</keyword>